<dbReference type="SUPFAM" id="SSF88659">
    <property type="entry name" value="Sigma3 and sigma4 domains of RNA polymerase sigma factors"/>
    <property type="match status" value="1"/>
</dbReference>
<reference evidence="1" key="1">
    <citation type="submission" date="2020-08" db="EMBL/GenBank/DDBJ databases">
        <title>Bridging the membrane lipid divide: bacteria of the FCB group superphylum have the potential to synthesize archaeal ether lipids.</title>
        <authorList>
            <person name="Villanueva L."/>
            <person name="von Meijenfeldt F.A.B."/>
            <person name="Westbye A.B."/>
            <person name="Yadav S."/>
            <person name="Hopmans E.C."/>
            <person name="Dutilh B.E."/>
            <person name="Sinninghe Damste J.S."/>
        </authorList>
    </citation>
    <scope>NUCLEOTIDE SEQUENCE</scope>
    <source>
        <strain evidence="1">NIOZ-UU157</strain>
    </source>
</reference>
<gene>
    <name evidence="1" type="ORF">NIOZUU157_00069</name>
</gene>
<sequence length="253" mass="29264">MKKYNVPNYVRYKKDVIACQPDEEMEYEDYTEVQLQYRFLPLVENISRKFATTQQASGVMSINDIIQEGNLNLIKATRKIDWARVTGNREDKEKTLKSFLSKRIKGGIRRAIDINRGDIRIPEHKLNEIRKNGGKDQKMVAMFFNSMFLSIDEKPKDDEESMIYQIADNSEPYNIALLNVYLTGLLKSHLNDKEFEVLRLSYGLDCDKHSANQIAEILDIEGSSAYVRVSELKKQAVDKLIDSVDHSQVLDYL</sequence>
<dbReference type="GO" id="GO:0003700">
    <property type="term" value="F:DNA-binding transcription factor activity"/>
    <property type="evidence" value="ECO:0007669"/>
    <property type="project" value="InterPro"/>
</dbReference>
<proteinExistence type="predicted"/>
<dbReference type="InterPro" id="IPR000943">
    <property type="entry name" value="RNA_pol_sigma70"/>
</dbReference>
<dbReference type="PRINTS" id="PR00046">
    <property type="entry name" value="SIGMA70FCT"/>
</dbReference>
<protein>
    <recommendedName>
        <fullName evidence="2">RNA polymerase sigma factor</fullName>
    </recommendedName>
</protein>
<organism evidence="1">
    <name type="scientific">Virus NIOZ-UU157</name>
    <dbReference type="NCBI Taxonomy" id="2763269"/>
    <lineage>
        <taxon>Viruses</taxon>
    </lineage>
</organism>
<dbReference type="Gene3D" id="1.20.140.160">
    <property type="match status" value="1"/>
</dbReference>
<dbReference type="Gene3D" id="1.20.120.1810">
    <property type="match status" value="1"/>
</dbReference>
<dbReference type="EMBL" id="MW030542">
    <property type="protein sequence ID" value="QPI16187.1"/>
    <property type="molecule type" value="Genomic_DNA"/>
</dbReference>
<accession>A0A7S9STQ5</accession>
<dbReference type="SUPFAM" id="SSF88946">
    <property type="entry name" value="Sigma2 domain of RNA polymerase sigma factors"/>
    <property type="match status" value="1"/>
</dbReference>
<name>A0A7S9STQ5_9VIRU</name>
<evidence type="ECO:0008006" key="2">
    <source>
        <dbReference type="Google" id="ProtNLM"/>
    </source>
</evidence>
<dbReference type="InterPro" id="IPR013325">
    <property type="entry name" value="RNA_pol_sigma_r2"/>
</dbReference>
<dbReference type="GO" id="GO:0006352">
    <property type="term" value="P:DNA-templated transcription initiation"/>
    <property type="evidence" value="ECO:0007669"/>
    <property type="project" value="InterPro"/>
</dbReference>
<evidence type="ECO:0000313" key="1">
    <source>
        <dbReference type="EMBL" id="QPI16187.1"/>
    </source>
</evidence>
<dbReference type="InterPro" id="IPR013324">
    <property type="entry name" value="RNA_pol_sigma_r3/r4-like"/>
</dbReference>